<evidence type="ECO:0000256" key="2">
    <source>
        <dbReference type="SAM" id="MobiDB-lite"/>
    </source>
</evidence>
<dbReference type="SMART" id="SM00646">
    <property type="entry name" value="Ami_3"/>
    <property type="match status" value="1"/>
</dbReference>
<feature type="region of interest" description="Disordered" evidence="2">
    <location>
        <begin position="118"/>
        <end position="384"/>
    </location>
</feature>
<accession>A0A7Y0YHN9</accession>
<gene>
    <name evidence="4" type="ORF">HHJ74_05880</name>
    <name evidence="5" type="ORF">HHJ77_03140</name>
</gene>
<dbReference type="EMBL" id="JABCUS010000005">
    <property type="protein sequence ID" value="NMX02954.1"/>
    <property type="molecule type" value="Genomic_DNA"/>
</dbReference>
<evidence type="ECO:0000256" key="1">
    <source>
        <dbReference type="ARBA" id="ARBA00022801"/>
    </source>
</evidence>
<dbReference type="Pfam" id="PF01520">
    <property type="entry name" value="Amidase_3"/>
    <property type="match status" value="1"/>
</dbReference>
<feature type="region of interest" description="Disordered" evidence="2">
    <location>
        <begin position="1"/>
        <end position="52"/>
    </location>
</feature>
<feature type="region of interest" description="Disordered" evidence="2">
    <location>
        <begin position="418"/>
        <end position="476"/>
    </location>
</feature>
<dbReference type="InterPro" id="IPR050695">
    <property type="entry name" value="N-acetylmuramoyl_amidase_3"/>
</dbReference>
<dbReference type="GO" id="GO:0008745">
    <property type="term" value="F:N-acetylmuramoyl-L-alanine amidase activity"/>
    <property type="evidence" value="ECO:0007669"/>
    <property type="project" value="InterPro"/>
</dbReference>
<name>A0A7Y0YHN9_9ACTO</name>
<feature type="compositionally biased region" description="Low complexity" evidence="2">
    <location>
        <begin position="703"/>
        <end position="731"/>
    </location>
</feature>
<evidence type="ECO:0000313" key="6">
    <source>
        <dbReference type="Proteomes" id="UP000575397"/>
    </source>
</evidence>
<proteinExistence type="predicted"/>
<dbReference type="PANTHER" id="PTHR30404:SF0">
    <property type="entry name" value="N-ACETYLMURAMOYL-L-ALANINE AMIDASE AMIC"/>
    <property type="match status" value="1"/>
</dbReference>
<feature type="region of interest" description="Disordered" evidence="2">
    <location>
        <begin position="681"/>
        <end position="763"/>
    </location>
</feature>
<protein>
    <submittedName>
        <fullName evidence="5">N-acetylmuramoyl-L-alanine amidase</fullName>
    </submittedName>
</protein>
<dbReference type="SUPFAM" id="SSF53187">
    <property type="entry name" value="Zn-dependent exopeptidases"/>
    <property type="match status" value="1"/>
</dbReference>
<dbReference type="Gene3D" id="3.40.630.40">
    <property type="entry name" value="Zn-dependent exopeptidases"/>
    <property type="match status" value="1"/>
</dbReference>
<dbReference type="GO" id="GO:0009253">
    <property type="term" value="P:peptidoglycan catabolic process"/>
    <property type="evidence" value="ECO:0007669"/>
    <property type="project" value="InterPro"/>
</dbReference>
<dbReference type="CDD" id="cd02696">
    <property type="entry name" value="MurNAc-LAA"/>
    <property type="match status" value="1"/>
</dbReference>
<feature type="compositionally biased region" description="Basic and acidic residues" evidence="2">
    <location>
        <begin position="441"/>
        <end position="453"/>
    </location>
</feature>
<dbReference type="AlphaFoldDB" id="A0A7Y0YHN9"/>
<feature type="compositionally biased region" description="Low complexity" evidence="2">
    <location>
        <begin position="418"/>
        <end position="440"/>
    </location>
</feature>
<feature type="compositionally biased region" description="Polar residues" evidence="2">
    <location>
        <begin position="121"/>
        <end position="132"/>
    </location>
</feature>
<evidence type="ECO:0000259" key="3">
    <source>
        <dbReference type="SMART" id="SM00646"/>
    </source>
</evidence>
<feature type="compositionally biased region" description="Gly residues" evidence="2">
    <location>
        <begin position="682"/>
        <end position="702"/>
    </location>
</feature>
<dbReference type="PANTHER" id="PTHR30404">
    <property type="entry name" value="N-ACETYLMURAMOYL-L-ALANINE AMIDASE"/>
    <property type="match status" value="1"/>
</dbReference>
<dbReference type="Proteomes" id="UP000582487">
    <property type="component" value="Unassembled WGS sequence"/>
</dbReference>
<evidence type="ECO:0000313" key="7">
    <source>
        <dbReference type="Proteomes" id="UP000582487"/>
    </source>
</evidence>
<feature type="compositionally biased region" description="Low complexity" evidence="2">
    <location>
        <begin position="739"/>
        <end position="763"/>
    </location>
</feature>
<comment type="caution">
    <text evidence="5">The sequence shown here is derived from an EMBL/GenBank/DDBJ whole genome shotgun (WGS) entry which is preliminary data.</text>
</comment>
<dbReference type="InterPro" id="IPR002508">
    <property type="entry name" value="MurNAc-LAA_cat"/>
</dbReference>
<sequence>MPKWGEDFDTWEPTQDYPAAPPAKSAQLGQVTPRPADPRPHGLPPSSTGARAASFFQEFNAANEAADQATAERLPTLPYGDNPGIAALIANAQNMLNSDGPDAPGSFGDGFAAGVSRRADSSASLGATSRGANASPGDFSGIPVENQPEAWRSAGSAGSLKPNSGDLRKNGGAGMTPHETGNKRRPLDIGFDSGNGLAYGASLEEGTRGEARRPNRATPAPATHSEGWQKLVSGWEDMKNNQEPNHNWTQGLGSAFPGNDAFAPQPGAAGGAGGFASASQPTPDSARGDSSDALGYAMAPHEPRNPTKPTIRAANETNDGDTAANSRDFFDNTTAPGAGANPAPSGWKSISAATPEGPTKLRFRRVDDNGSTPPPPDRRSGGDGLSPVAMIAAAVLLSLISVGIGVGVGMNLNPTPTPTVTVPATPSSTVEPSTENPDSVSNKDKGSGDDSPKDTASGLSGMKIVLDPGHNGGNAAAWQQIGQNVDDGRGGQHACNTTGTATDDGFTEHEFNWKVAGLLKTKLEAAGATVLLTRDSDVGVGPCVNERGAFAQKVGADAMVSIHANGTANTSVHGFFAMISDPPLHESQKEPSSKLAAALVGALKDSGFTPQNTGPIAGGLWKRSDLATLNFAEVPAVMLELGEMRNPADASLMKTENGRERFATAMFNGLAAWAREARPGANAGGGAAGGTPAGSTGTGGTPAGSTPAGSTGTGSTPTSSTPAGSTGTGSTSSGGGASGTPAGSTPANPAAPTTPATPAAPGS</sequence>
<reference evidence="6 7" key="1">
    <citation type="submission" date="2020-04" db="EMBL/GenBank/DDBJ databases">
        <title>Antimicrobial susceptibility and clonality of vaginal-derived multi-drug resistant Mobiluncus isolates in China.</title>
        <authorList>
            <person name="Zhang X."/>
        </authorList>
    </citation>
    <scope>NUCLEOTIDE SEQUENCE [LARGE SCALE GENOMIC DNA]</scope>
    <source>
        <strain evidence="5 6">12</strain>
        <strain evidence="4 7">7</strain>
    </source>
</reference>
<feature type="compositionally biased region" description="Low complexity" evidence="2">
    <location>
        <begin position="332"/>
        <end position="344"/>
    </location>
</feature>
<feature type="domain" description="MurNAc-LAA" evidence="3">
    <location>
        <begin position="548"/>
        <end position="671"/>
    </location>
</feature>
<evidence type="ECO:0000313" key="4">
    <source>
        <dbReference type="EMBL" id="NMW93226.1"/>
    </source>
</evidence>
<dbReference type="Proteomes" id="UP000575397">
    <property type="component" value="Unassembled WGS sequence"/>
</dbReference>
<keyword evidence="1" id="KW-0378">Hydrolase</keyword>
<evidence type="ECO:0000313" key="5">
    <source>
        <dbReference type="EMBL" id="NMX02954.1"/>
    </source>
</evidence>
<organism evidence="5 6">
    <name type="scientific">Mobiluncus mulieris</name>
    <dbReference type="NCBI Taxonomy" id="2052"/>
    <lineage>
        <taxon>Bacteria</taxon>
        <taxon>Bacillati</taxon>
        <taxon>Actinomycetota</taxon>
        <taxon>Actinomycetes</taxon>
        <taxon>Actinomycetales</taxon>
        <taxon>Actinomycetaceae</taxon>
        <taxon>Mobiluncus</taxon>
    </lineage>
</organism>
<dbReference type="RefSeq" id="WP_169762330.1">
    <property type="nucleotide sequence ID" value="NZ_CAMPUA010000001.1"/>
</dbReference>
<feature type="compositionally biased region" description="Polar residues" evidence="2">
    <location>
        <begin position="241"/>
        <end position="252"/>
    </location>
</feature>
<dbReference type="EMBL" id="JABCUV010000005">
    <property type="protein sequence ID" value="NMW93226.1"/>
    <property type="molecule type" value="Genomic_DNA"/>
</dbReference>
<dbReference type="GO" id="GO:0030288">
    <property type="term" value="C:outer membrane-bounded periplasmic space"/>
    <property type="evidence" value="ECO:0007669"/>
    <property type="project" value="TreeGrafter"/>
</dbReference>